<keyword evidence="7" id="KW-1185">Reference proteome</keyword>
<organism evidence="6 7">
    <name type="scientific">Ceratodon purpureus</name>
    <name type="common">Fire moss</name>
    <name type="synonym">Dicranum purpureum</name>
    <dbReference type="NCBI Taxonomy" id="3225"/>
    <lineage>
        <taxon>Eukaryota</taxon>
        <taxon>Viridiplantae</taxon>
        <taxon>Streptophyta</taxon>
        <taxon>Embryophyta</taxon>
        <taxon>Bryophyta</taxon>
        <taxon>Bryophytina</taxon>
        <taxon>Bryopsida</taxon>
        <taxon>Dicranidae</taxon>
        <taxon>Pseudoditrichales</taxon>
        <taxon>Ditrichaceae</taxon>
        <taxon>Ceratodon</taxon>
    </lineage>
</organism>
<comment type="catalytic activity">
    <reaction evidence="4">
        <text>a sn-glycero-3-phosphodiester + H2O = an alcohol + sn-glycerol 3-phosphate + H(+)</text>
        <dbReference type="Rhea" id="RHEA:12969"/>
        <dbReference type="ChEBI" id="CHEBI:15377"/>
        <dbReference type="ChEBI" id="CHEBI:15378"/>
        <dbReference type="ChEBI" id="CHEBI:30879"/>
        <dbReference type="ChEBI" id="CHEBI:57597"/>
        <dbReference type="ChEBI" id="CHEBI:83408"/>
        <dbReference type="EC" id="3.1.4.46"/>
    </reaction>
</comment>
<evidence type="ECO:0000313" key="6">
    <source>
        <dbReference type="EMBL" id="KAG0592925.1"/>
    </source>
</evidence>
<comment type="caution">
    <text evidence="6">The sequence shown here is derived from an EMBL/GenBank/DDBJ whole genome shotgun (WGS) entry which is preliminary data.</text>
</comment>
<dbReference type="Gene3D" id="3.20.20.190">
    <property type="entry name" value="Phosphatidylinositol (PI) phosphodiesterase"/>
    <property type="match status" value="1"/>
</dbReference>
<dbReference type="SUPFAM" id="SSF51695">
    <property type="entry name" value="PLC-like phosphodiesterases"/>
    <property type="match status" value="1"/>
</dbReference>
<dbReference type="GO" id="GO:0006071">
    <property type="term" value="P:glycerol metabolic process"/>
    <property type="evidence" value="ECO:0007669"/>
    <property type="project" value="UniProtKB-KW"/>
</dbReference>
<evidence type="ECO:0000256" key="3">
    <source>
        <dbReference type="ARBA" id="ARBA00022801"/>
    </source>
</evidence>
<dbReference type="PANTHER" id="PTHR22958">
    <property type="entry name" value="GLYCEROPHOSPHORYL DIESTER PHOSPHODIESTERASE"/>
    <property type="match status" value="1"/>
</dbReference>
<protein>
    <recommendedName>
        <fullName evidence="1">glycerophosphodiester phosphodiesterase</fullName>
        <ecNumber evidence="1">3.1.4.46</ecNumber>
    </recommendedName>
</protein>
<sequence length="368" mass="40034">MALTIGSEAVASVEATLAALKSHSQDFVLDMSPVESTSNAPEASEDTIDTAASSMLLVVGHRGCGKNKVLPSGVAPEARASIRENTITSFNLAARNGAQFVEFDVQVTKDGVPIIFHDDVIISEGRTPTHIGELTLEEFRAMGPQSDPNKAGLALFRKAVDGSIALWTADVEDYMCTLEEAFTQVEATAGFNIELKFDDDGSTTMEELHRVIDAVLEDVRKFSNGRMIYFSSFHPDAVLILRTKMSKYPVFFLTNGGGQTYNDARRNSIEAAIQVCHQGNLQGIVSEVKPVLQNPAVVQLVKEQGLFFFTYGELNNIGEAVVKQQSWGVDGVIVDHVLEMVRVARQMDEPASPSSAAMFRRRVSVALC</sequence>
<gene>
    <name evidence="6" type="ORF">KC19_1G290800</name>
</gene>
<dbReference type="GO" id="GO:0046475">
    <property type="term" value="P:glycerophospholipid catabolic process"/>
    <property type="evidence" value="ECO:0007669"/>
    <property type="project" value="TreeGrafter"/>
</dbReference>
<dbReference type="PROSITE" id="PS51704">
    <property type="entry name" value="GP_PDE"/>
    <property type="match status" value="1"/>
</dbReference>
<dbReference type="PANTHER" id="PTHR22958:SF1">
    <property type="entry name" value="GLYCEROPHOSPHOCHOLINE PHOSPHODIESTERASE GPCPD1"/>
    <property type="match status" value="1"/>
</dbReference>
<dbReference type="Pfam" id="PF03009">
    <property type="entry name" value="GDPD"/>
    <property type="match status" value="1"/>
</dbReference>
<reference evidence="6" key="1">
    <citation type="submission" date="2020-06" db="EMBL/GenBank/DDBJ databases">
        <title>WGS assembly of Ceratodon purpureus strain R40.</title>
        <authorList>
            <person name="Carey S.B."/>
            <person name="Jenkins J."/>
            <person name="Shu S."/>
            <person name="Lovell J.T."/>
            <person name="Sreedasyam A."/>
            <person name="Maumus F."/>
            <person name="Tiley G.P."/>
            <person name="Fernandez-Pozo N."/>
            <person name="Barry K."/>
            <person name="Chen C."/>
            <person name="Wang M."/>
            <person name="Lipzen A."/>
            <person name="Daum C."/>
            <person name="Saski C.A."/>
            <person name="Payton A.C."/>
            <person name="Mcbreen J.C."/>
            <person name="Conrad R.E."/>
            <person name="Kollar L.M."/>
            <person name="Olsson S."/>
            <person name="Huttunen S."/>
            <person name="Landis J.B."/>
            <person name="Wickett N.J."/>
            <person name="Johnson M.G."/>
            <person name="Rensing S.A."/>
            <person name="Grimwood J."/>
            <person name="Schmutz J."/>
            <person name="Mcdaniel S.F."/>
        </authorList>
    </citation>
    <scope>NUCLEOTIDE SEQUENCE</scope>
    <source>
        <strain evidence="6">R40</strain>
    </source>
</reference>
<dbReference type="Proteomes" id="UP000822688">
    <property type="component" value="Chromosome 1"/>
</dbReference>
<name>A0A8T0JBT4_CERPU</name>
<evidence type="ECO:0000256" key="2">
    <source>
        <dbReference type="ARBA" id="ARBA00022798"/>
    </source>
</evidence>
<evidence type="ECO:0000313" key="7">
    <source>
        <dbReference type="Proteomes" id="UP000822688"/>
    </source>
</evidence>
<dbReference type="OrthoDB" id="1058301at2759"/>
<dbReference type="EMBL" id="CM026421">
    <property type="protein sequence ID" value="KAG0592925.1"/>
    <property type="molecule type" value="Genomic_DNA"/>
</dbReference>
<dbReference type="AlphaFoldDB" id="A0A8T0JBT4"/>
<dbReference type="InterPro" id="IPR051578">
    <property type="entry name" value="GDPD"/>
</dbReference>
<accession>A0A8T0JBT4</accession>
<evidence type="ECO:0000259" key="5">
    <source>
        <dbReference type="PROSITE" id="PS51704"/>
    </source>
</evidence>
<dbReference type="InterPro" id="IPR017946">
    <property type="entry name" value="PLC-like_Pdiesterase_TIM-brl"/>
</dbReference>
<dbReference type="InterPro" id="IPR030395">
    <property type="entry name" value="GP_PDE_dom"/>
</dbReference>
<evidence type="ECO:0000256" key="4">
    <source>
        <dbReference type="ARBA" id="ARBA00047512"/>
    </source>
</evidence>
<proteinExistence type="predicted"/>
<dbReference type="GO" id="GO:0008889">
    <property type="term" value="F:glycerophosphodiester phosphodiesterase activity"/>
    <property type="evidence" value="ECO:0007669"/>
    <property type="project" value="UniProtKB-EC"/>
</dbReference>
<dbReference type="CDD" id="cd08605">
    <property type="entry name" value="GDPD_GDE5_like_1_plant"/>
    <property type="match status" value="1"/>
</dbReference>
<keyword evidence="2" id="KW-0319">Glycerol metabolism</keyword>
<dbReference type="EC" id="3.1.4.46" evidence="1"/>
<feature type="domain" description="GP-PDE" evidence="5">
    <location>
        <begin position="71"/>
        <end position="344"/>
    </location>
</feature>
<keyword evidence="3" id="KW-0378">Hydrolase</keyword>
<evidence type="ECO:0000256" key="1">
    <source>
        <dbReference type="ARBA" id="ARBA00012247"/>
    </source>
</evidence>